<protein>
    <submittedName>
        <fullName evidence="4">Uncharacterized protein</fullName>
    </submittedName>
</protein>
<feature type="compositionally biased region" description="Polar residues" evidence="1">
    <location>
        <begin position="44"/>
        <end position="55"/>
    </location>
</feature>
<dbReference type="SUPFAM" id="SSF47769">
    <property type="entry name" value="SAM/Pointed domain"/>
    <property type="match status" value="1"/>
</dbReference>
<evidence type="ECO:0000313" key="4">
    <source>
        <dbReference type="EMBL" id="KAJ8305057.1"/>
    </source>
</evidence>
<evidence type="ECO:0000256" key="1">
    <source>
        <dbReference type="SAM" id="MobiDB-lite"/>
    </source>
</evidence>
<dbReference type="Proteomes" id="UP001217089">
    <property type="component" value="Unassembled WGS sequence"/>
</dbReference>
<comment type="caution">
    <text evidence="4">The sequence shown here is derived from an EMBL/GenBank/DDBJ whole genome shotgun (WGS) entry which is preliminary data.</text>
</comment>
<dbReference type="InterPro" id="IPR000157">
    <property type="entry name" value="TIR_dom"/>
</dbReference>
<dbReference type="EMBL" id="JARBDR010000890">
    <property type="protein sequence ID" value="KAJ8305057.1"/>
    <property type="molecule type" value="Genomic_DNA"/>
</dbReference>
<reference evidence="4 5" key="1">
    <citation type="submission" date="2022-12" db="EMBL/GenBank/DDBJ databases">
        <title>Chromosome-level genome of Tegillarca granosa.</title>
        <authorList>
            <person name="Kim J."/>
        </authorList>
    </citation>
    <scope>NUCLEOTIDE SEQUENCE [LARGE SCALE GENOMIC DNA]</scope>
    <source>
        <strain evidence="4">Teg-2019</strain>
        <tissue evidence="4">Adductor muscle</tissue>
    </source>
</reference>
<dbReference type="PANTHER" id="PTHR47508:SF2">
    <property type="entry name" value="TIR DOMAIN-CONTAINING PROTEIN"/>
    <property type="match status" value="1"/>
</dbReference>
<dbReference type="InterPro" id="IPR035897">
    <property type="entry name" value="Toll_tir_struct_dom_sf"/>
</dbReference>
<feature type="domain" description="TIR" evidence="2">
    <location>
        <begin position="90"/>
        <end position="236"/>
    </location>
</feature>
<dbReference type="PROSITE" id="PS50105">
    <property type="entry name" value="SAM_DOMAIN"/>
    <property type="match status" value="1"/>
</dbReference>
<dbReference type="Gene3D" id="1.10.150.50">
    <property type="entry name" value="Transcription Factor, Ets-1"/>
    <property type="match status" value="1"/>
</dbReference>
<accession>A0ABQ9EMA3</accession>
<gene>
    <name evidence="4" type="ORF">KUTeg_017385</name>
</gene>
<dbReference type="Pfam" id="PF13676">
    <property type="entry name" value="TIR_2"/>
    <property type="match status" value="1"/>
</dbReference>
<feature type="region of interest" description="Disordered" evidence="1">
    <location>
        <begin position="1"/>
        <end position="60"/>
    </location>
</feature>
<feature type="compositionally biased region" description="Basic and acidic residues" evidence="1">
    <location>
        <begin position="1"/>
        <end position="23"/>
    </location>
</feature>
<dbReference type="SUPFAM" id="SSF52200">
    <property type="entry name" value="Toll/Interleukin receptor TIR domain"/>
    <property type="match status" value="2"/>
</dbReference>
<feature type="domain" description="SAM" evidence="3">
    <location>
        <begin position="271"/>
        <end position="336"/>
    </location>
</feature>
<dbReference type="Gene3D" id="3.40.50.10140">
    <property type="entry name" value="Toll/interleukin-1 receptor homology (TIR) domain"/>
    <property type="match status" value="2"/>
</dbReference>
<evidence type="ECO:0000259" key="3">
    <source>
        <dbReference type="PROSITE" id="PS50105"/>
    </source>
</evidence>
<dbReference type="InterPro" id="IPR013761">
    <property type="entry name" value="SAM/pointed_sf"/>
</dbReference>
<evidence type="ECO:0000313" key="5">
    <source>
        <dbReference type="Proteomes" id="UP001217089"/>
    </source>
</evidence>
<dbReference type="Pfam" id="PF00536">
    <property type="entry name" value="SAM_1"/>
    <property type="match status" value="1"/>
</dbReference>
<sequence>MDVDKQEEQVHSVNVEIKDKEMDDVNAFDSVSNSKSQIEKSKGQNKQALKDTTNIQHEDSNKKLIITNNNNQNQHLDSNHGPTVPKVKKIKKGIFVSYSPDAGFLERKFVVETVRQLKENNLAEDIWFDKDENNTDSPCWFSYRMEAVEKCRAAILFFSDSYFMCPVSVYEGKTLIERKKEDISSVAIFPVLVSALEKTEIPKEFGHVMKSLVDLTGENLKMSLAEKASIVIGAVMLELEKYASINAAPKPITPPDNEFTGDYKKKKICQWSVNDLQDWLFKLGIKEFYQQSLAENMVDGFLLMSLTDHDMINHLNIDSRVVRKKIMQQILQTLDKEHRQADNWHLRARAQRSKADAVYLIYDPTDVRLAQNIKIDLRKKNLQVLHHDPNKLGRSKEEFLQINGPQIALATHVIVIMTGAVLASPFVFHEVLFADWLGKKLVTAMFKNVWKEIRPSLKAVLGDCPAVDFETKMYGESLDVLQHHIKPLRRVPGVVLEQAYLNKMADGLKPLEHLVIDRNGVTPVVPTEGDPQVFISYQWDMQAKVEDIKQLLEESNILCWADISVTGPPRGHSSKSTRSSVVTHLDTVGETLQSQIQRNMKASSVVLSCITPKYLQSDNCKKDLTLAETFNKPIIPILLRFSPLDSAPEQVRKILAKWNYIDLSNERLYKQNVGVVLEKN</sequence>
<keyword evidence="5" id="KW-1185">Reference proteome</keyword>
<proteinExistence type="predicted"/>
<dbReference type="InterPro" id="IPR001660">
    <property type="entry name" value="SAM"/>
</dbReference>
<dbReference type="PROSITE" id="PS50104">
    <property type="entry name" value="TIR"/>
    <property type="match status" value="1"/>
</dbReference>
<name>A0ABQ9EMA3_TEGGR</name>
<evidence type="ECO:0000259" key="2">
    <source>
        <dbReference type="PROSITE" id="PS50104"/>
    </source>
</evidence>
<dbReference type="PANTHER" id="PTHR47508">
    <property type="entry name" value="SAM DOMAIN-CONTAINING PROTEIN-RELATED"/>
    <property type="match status" value="1"/>
</dbReference>
<dbReference type="SMART" id="SM00454">
    <property type="entry name" value="SAM"/>
    <property type="match status" value="1"/>
</dbReference>
<organism evidence="4 5">
    <name type="scientific">Tegillarca granosa</name>
    <name type="common">Malaysian cockle</name>
    <name type="synonym">Anadara granosa</name>
    <dbReference type="NCBI Taxonomy" id="220873"/>
    <lineage>
        <taxon>Eukaryota</taxon>
        <taxon>Metazoa</taxon>
        <taxon>Spiralia</taxon>
        <taxon>Lophotrochozoa</taxon>
        <taxon>Mollusca</taxon>
        <taxon>Bivalvia</taxon>
        <taxon>Autobranchia</taxon>
        <taxon>Pteriomorphia</taxon>
        <taxon>Arcoida</taxon>
        <taxon>Arcoidea</taxon>
        <taxon>Arcidae</taxon>
        <taxon>Tegillarca</taxon>
    </lineage>
</organism>